<keyword evidence="1" id="KW-0862">Zinc</keyword>
<dbReference type="Pfam" id="PF00096">
    <property type="entry name" value="zf-C2H2"/>
    <property type="match status" value="1"/>
</dbReference>
<keyword evidence="1" id="KW-0479">Metal-binding</keyword>
<reference evidence="4 5" key="1">
    <citation type="journal article" date="2019" name="Nat. Ecol. Evol.">
        <title>Megaphylogeny resolves global patterns of mushroom evolution.</title>
        <authorList>
            <person name="Varga T."/>
            <person name="Krizsan K."/>
            <person name="Foldi C."/>
            <person name="Dima B."/>
            <person name="Sanchez-Garcia M."/>
            <person name="Sanchez-Ramirez S."/>
            <person name="Szollosi G.J."/>
            <person name="Szarkandi J.G."/>
            <person name="Papp V."/>
            <person name="Albert L."/>
            <person name="Andreopoulos W."/>
            <person name="Angelini C."/>
            <person name="Antonin V."/>
            <person name="Barry K.W."/>
            <person name="Bougher N.L."/>
            <person name="Buchanan P."/>
            <person name="Buyck B."/>
            <person name="Bense V."/>
            <person name="Catcheside P."/>
            <person name="Chovatia M."/>
            <person name="Cooper J."/>
            <person name="Damon W."/>
            <person name="Desjardin D."/>
            <person name="Finy P."/>
            <person name="Geml J."/>
            <person name="Haridas S."/>
            <person name="Hughes K."/>
            <person name="Justo A."/>
            <person name="Karasinski D."/>
            <person name="Kautmanova I."/>
            <person name="Kiss B."/>
            <person name="Kocsube S."/>
            <person name="Kotiranta H."/>
            <person name="LaButti K.M."/>
            <person name="Lechner B.E."/>
            <person name="Liimatainen K."/>
            <person name="Lipzen A."/>
            <person name="Lukacs Z."/>
            <person name="Mihaltcheva S."/>
            <person name="Morgado L.N."/>
            <person name="Niskanen T."/>
            <person name="Noordeloos M.E."/>
            <person name="Ohm R.A."/>
            <person name="Ortiz-Santana B."/>
            <person name="Ovrebo C."/>
            <person name="Racz N."/>
            <person name="Riley R."/>
            <person name="Savchenko A."/>
            <person name="Shiryaev A."/>
            <person name="Soop K."/>
            <person name="Spirin V."/>
            <person name="Szebenyi C."/>
            <person name="Tomsovsky M."/>
            <person name="Tulloss R.E."/>
            <person name="Uehling J."/>
            <person name="Grigoriev I.V."/>
            <person name="Vagvolgyi C."/>
            <person name="Papp T."/>
            <person name="Martin F.M."/>
            <person name="Miettinen O."/>
            <person name="Hibbett D.S."/>
            <person name="Nagy L.G."/>
        </authorList>
    </citation>
    <scope>NUCLEOTIDE SEQUENCE [LARGE SCALE GENOMIC DNA]</scope>
    <source>
        <strain evidence="4 5">HHB13444</strain>
    </source>
</reference>
<feature type="compositionally biased region" description="Basic residues" evidence="2">
    <location>
        <begin position="392"/>
        <end position="412"/>
    </location>
</feature>
<feature type="region of interest" description="Disordered" evidence="2">
    <location>
        <begin position="175"/>
        <end position="280"/>
    </location>
</feature>
<evidence type="ECO:0000313" key="4">
    <source>
        <dbReference type="EMBL" id="TFK81373.1"/>
    </source>
</evidence>
<dbReference type="STRING" id="1314778.A0A5C3P6F0"/>
<dbReference type="Proteomes" id="UP000308197">
    <property type="component" value="Unassembled WGS sequence"/>
</dbReference>
<dbReference type="PROSITE" id="PS00028">
    <property type="entry name" value="ZINC_FINGER_C2H2_1"/>
    <property type="match status" value="2"/>
</dbReference>
<feature type="region of interest" description="Disordered" evidence="2">
    <location>
        <begin position="382"/>
        <end position="487"/>
    </location>
</feature>
<dbReference type="InParanoid" id="A0A5C3P6F0"/>
<feature type="compositionally biased region" description="Basic and acidic residues" evidence="2">
    <location>
        <begin position="226"/>
        <end position="236"/>
    </location>
</feature>
<accession>A0A5C3P6F0</accession>
<organism evidence="4 5">
    <name type="scientific">Polyporus arcularius HHB13444</name>
    <dbReference type="NCBI Taxonomy" id="1314778"/>
    <lineage>
        <taxon>Eukaryota</taxon>
        <taxon>Fungi</taxon>
        <taxon>Dikarya</taxon>
        <taxon>Basidiomycota</taxon>
        <taxon>Agaricomycotina</taxon>
        <taxon>Agaricomycetes</taxon>
        <taxon>Polyporales</taxon>
        <taxon>Polyporaceae</taxon>
        <taxon>Polyporus</taxon>
    </lineage>
</organism>
<gene>
    <name evidence="4" type="ORF">K466DRAFT_667161</name>
</gene>
<dbReference type="GO" id="GO:0008270">
    <property type="term" value="F:zinc ion binding"/>
    <property type="evidence" value="ECO:0007669"/>
    <property type="project" value="UniProtKB-KW"/>
</dbReference>
<proteinExistence type="predicted"/>
<evidence type="ECO:0000256" key="1">
    <source>
        <dbReference type="PROSITE-ProRule" id="PRU00042"/>
    </source>
</evidence>
<feature type="domain" description="C2H2-type" evidence="3">
    <location>
        <begin position="358"/>
        <end position="386"/>
    </location>
</feature>
<feature type="compositionally biased region" description="Acidic residues" evidence="2">
    <location>
        <begin position="456"/>
        <end position="473"/>
    </location>
</feature>
<dbReference type="Gene3D" id="3.30.160.60">
    <property type="entry name" value="Classic Zinc Finger"/>
    <property type="match status" value="1"/>
</dbReference>
<name>A0A5C3P6F0_9APHY</name>
<protein>
    <recommendedName>
        <fullName evidence="3">C2H2-type domain-containing protein</fullName>
    </recommendedName>
</protein>
<dbReference type="EMBL" id="ML211613">
    <property type="protein sequence ID" value="TFK81373.1"/>
    <property type="molecule type" value="Genomic_DNA"/>
</dbReference>
<feature type="compositionally biased region" description="Low complexity" evidence="2">
    <location>
        <begin position="413"/>
        <end position="425"/>
    </location>
</feature>
<dbReference type="SMART" id="SM00355">
    <property type="entry name" value="ZnF_C2H2"/>
    <property type="match status" value="3"/>
</dbReference>
<evidence type="ECO:0000313" key="5">
    <source>
        <dbReference type="Proteomes" id="UP000308197"/>
    </source>
</evidence>
<dbReference type="PROSITE" id="PS50157">
    <property type="entry name" value="ZINC_FINGER_C2H2_2"/>
    <property type="match status" value="1"/>
</dbReference>
<dbReference type="AlphaFoldDB" id="A0A5C3P6F0"/>
<keyword evidence="5" id="KW-1185">Reference proteome</keyword>
<keyword evidence="1" id="KW-0863">Zinc-finger</keyword>
<evidence type="ECO:0000256" key="2">
    <source>
        <dbReference type="SAM" id="MobiDB-lite"/>
    </source>
</evidence>
<dbReference type="InterPro" id="IPR013087">
    <property type="entry name" value="Znf_C2H2_type"/>
</dbReference>
<evidence type="ECO:0000259" key="3">
    <source>
        <dbReference type="PROSITE" id="PS50157"/>
    </source>
</evidence>
<sequence length="487" mass="53269">MSLLGSSQLSFVLRPLSASNEQEPLLAHAKASLSEFDFSDSVEGVYAPPALLSQRLPFSPRPLAQGPEVDNIEQYDCEMLWTCGCLRVYFDPDEGGFYHIESHLDATHVVVGPLALAPPIAVFATGIEPVRTTATKLTRDEPLLVLSSCVHGICAIQAPAETTSDLVFADLVNAPSPSPKKRKRGSVAHSAQHPGDTMPPPLAGPSERPKGKGKGKAVRVAPPKPPVDEPKQEKLPSRASQSLKGKGKGKAACVAPPAPPVDEPEQEKLPSRASPSSPKDCDPFVCGIDECTEEFPSEVAWEAHMKATHGLFGGNWVKGAACRHDKCKKKNPPTHFAAWNTFVRHHRSAHRERRKSPIVCPECGLVFSRHDPLWRHIETQHEPESEELYKQLGKRSRTKGTSKAPTKSKSKAQTKSAVATQSSTRTRTRTRTRTAAAPVAGPSRTRHREDSHDENAYGEDEDEEDAPEDSGSEWDERPKKKKKKSHK</sequence>